<dbReference type="GO" id="GO:0008270">
    <property type="term" value="F:zinc ion binding"/>
    <property type="evidence" value="ECO:0007669"/>
    <property type="project" value="InterPro"/>
</dbReference>
<dbReference type="RefSeq" id="WP_034840211.1">
    <property type="nucleotide sequence ID" value="NZ_JANX01000220.1"/>
</dbReference>
<evidence type="ECO:0000313" key="5">
    <source>
        <dbReference type="Proteomes" id="UP000029995"/>
    </source>
</evidence>
<name>A0A0A0D812_9PROT</name>
<dbReference type="Pfam" id="PF08240">
    <property type="entry name" value="ADH_N"/>
    <property type="match status" value="1"/>
</dbReference>
<dbReference type="Pfam" id="PF00107">
    <property type="entry name" value="ADH_zinc_N"/>
    <property type="match status" value="1"/>
</dbReference>
<dbReference type="Gene3D" id="3.40.50.720">
    <property type="entry name" value="NAD(P)-binding Rossmann-like Domain"/>
    <property type="match status" value="1"/>
</dbReference>
<keyword evidence="2" id="KW-0560">Oxidoreductase</keyword>
<dbReference type="PANTHER" id="PTHR48106:SF13">
    <property type="entry name" value="QUINONE OXIDOREDUCTASE-RELATED"/>
    <property type="match status" value="1"/>
</dbReference>
<feature type="domain" description="Enoyl reductase (ER)" evidence="3">
    <location>
        <begin position="11"/>
        <end position="322"/>
    </location>
</feature>
<dbReference type="PROSITE" id="PS01162">
    <property type="entry name" value="QOR_ZETA_CRYSTAL"/>
    <property type="match status" value="1"/>
</dbReference>
<dbReference type="SUPFAM" id="SSF51735">
    <property type="entry name" value="NAD(P)-binding Rossmann-fold domains"/>
    <property type="match status" value="1"/>
</dbReference>
<dbReference type="InterPro" id="IPR047618">
    <property type="entry name" value="QOR-like"/>
</dbReference>
<dbReference type="OrthoDB" id="9805883at2"/>
<dbReference type="GO" id="GO:0003960">
    <property type="term" value="F:quinone reductase (NADPH) activity"/>
    <property type="evidence" value="ECO:0007669"/>
    <property type="project" value="InterPro"/>
</dbReference>
<evidence type="ECO:0000256" key="1">
    <source>
        <dbReference type="ARBA" id="ARBA00022857"/>
    </source>
</evidence>
<dbReference type="AlphaFoldDB" id="A0A0A0D812"/>
<dbReference type="InterPro" id="IPR002364">
    <property type="entry name" value="Quin_OxRdtase/zeta-crystal_CS"/>
</dbReference>
<reference evidence="4 5" key="1">
    <citation type="submission" date="2014-01" db="EMBL/GenBank/DDBJ databases">
        <title>Genome sequence determination for a cystic fibrosis isolate, Inquilinus limosus.</title>
        <authorList>
            <person name="Pino M."/>
            <person name="Di Conza J."/>
            <person name="Gutkind G."/>
        </authorList>
    </citation>
    <scope>NUCLEOTIDE SEQUENCE [LARGE SCALE GENOMIC DNA]</scope>
    <source>
        <strain evidence="4 5">MP06</strain>
    </source>
</reference>
<evidence type="ECO:0000256" key="2">
    <source>
        <dbReference type="ARBA" id="ARBA00023002"/>
    </source>
</evidence>
<organism evidence="4 5">
    <name type="scientific">Inquilinus limosus MP06</name>
    <dbReference type="NCBI Taxonomy" id="1398085"/>
    <lineage>
        <taxon>Bacteria</taxon>
        <taxon>Pseudomonadati</taxon>
        <taxon>Pseudomonadota</taxon>
        <taxon>Alphaproteobacteria</taxon>
        <taxon>Rhodospirillales</taxon>
        <taxon>Rhodospirillaceae</taxon>
        <taxon>Inquilinus</taxon>
    </lineage>
</organism>
<keyword evidence="1" id="KW-0521">NADP</keyword>
<dbReference type="GO" id="GO:0035925">
    <property type="term" value="F:mRNA 3'-UTR AU-rich region binding"/>
    <property type="evidence" value="ECO:0007669"/>
    <property type="project" value="TreeGrafter"/>
</dbReference>
<evidence type="ECO:0000313" key="4">
    <source>
        <dbReference type="EMBL" id="KGM33137.1"/>
    </source>
</evidence>
<evidence type="ECO:0000259" key="3">
    <source>
        <dbReference type="SMART" id="SM00829"/>
    </source>
</evidence>
<dbReference type="InterPro" id="IPR011032">
    <property type="entry name" value="GroES-like_sf"/>
</dbReference>
<dbReference type="GO" id="GO:0070402">
    <property type="term" value="F:NADPH binding"/>
    <property type="evidence" value="ECO:0007669"/>
    <property type="project" value="TreeGrafter"/>
</dbReference>
<protein>
    <submittedName>
        <fullName evidence="4">Quinone oxidoreductase</fullName>
    </submittedName>
</protein>
<proteinExistence type="predicted"/>
<dbReference type="InterPro" id="IPR036291">
    <property type="entry name" value="NAD(P)-bd_dom_sf"/>
</dbReference>
<gene>
    <name evidence="4" type="ORF">P409_17470</name>
</gene>
<dbReference type="InterPro" id="IPR013154">
    <property type="entry name" value="ADH-like_N"/>
</dbReference>
<accession>A0A0A0D812</accession>
<comment type="caution">
    <text evidence="4">The sequence shown here is derived from an EMBL/GenBank/DDBJ whole genome shotgun (WGS) entry which is preliminary data.</text>
</comment>
<dbReference type="InterPro" id="IPR020843">
    <property type="entry name" value="ER"/>
</dbReference>
<dbReference type="Proteomes" id="UP000029995">
    <property type="component" value="Unassembled WGS sequence"/>
</dbReference>
<dbReference type="SUPFAM" id="SSF50129">
    <property type="entry name" value="GroES-like"/>
    <property type="match status" value="1"/>
</dbReference>
<dbReference type="EMBL" id="JANX01000220">
    <property type="protein sequence ID" value="KGM33137.1"/>
    <property type="molecule type" value="Genomic_DNA"/>
</dbReference>
<dbReference type="PANTHER" id="PTHR48106">
    <property type="entry name" value="QUINONE OXIDOREDUCTASE PIG3-RELATED"/>
    <property type="match status" value="1"/>
</dbReference>
<dbReference type="CDD" id="cd05286">
    <property type="entry name" value="QOR2"/>
    <property type="match status" value="1"/>
</dbReference>
<dbReference type="GO" id="GO:0005829">
    <property type="term" value="C:cytosol"/>
    <property type="evidence" value="ECO:0007669"/>
    <property type="project" value="TreeGrafter"/>
</dbReference>
<sequence length="324" mass="34046">MVHAIRIHETGGPETMRWEPVDVPAPGPGEIRIRHTAIGLNYIDTYIRGGLYKSQLPLVLGQEAAGEVVAVGPDVTGFKPGDRVGYGNGPTGSYAEERVIPAEKVVKIPDGVTDRTAAAILLKGLTAWYLLRRTFPVQPGQTILFHAAAGGVGQIAAQWAKHLGATVIGTAGGPEKVALARAAGCDHVIDYSTEDFVSRVRAITGGKGVPVVYDGVGKTTFDGSLDCLSPRGMMVTFGNASGPVAPISPLVLSQKGSLFLTRPTLGSYIATRPEYEAAAAELFDVVAKGAVKISIAQTYPLREAAQAHRDLEARKTTGSTVLLP</sequence>
<dbReference type="SMART" id="SM00829">
    <property type="entry name" value="PKS_ER"/>
    <property type="match status" value="1"/>
</dbReference>
<dbReference type="Gene3D" id="3.90.180.10">
    <property type="entry name" value="Medium-chain alcohol dehydrogenases, catalytic domain"/>
    <property type="match status" value="1"/>
</dbReference>
<dbReference type="InterPro" id="IPR013149">
    <property type="entry name" value="ADH-like_C"/>
</dbReference>
<dbReference type="NCBIfam" id="NF008024">
    <property type="entry name" value="PRK10754.1"/>
    <property type="match status" value="1"/>
</dbReference>
<dbReference type="FunFam" id="3.40.50.720:FF:000053">
    <property type="entry name" value="Quinone oxidoreductase 1"/>
    <property type="match status" value="1"/>
</dbReference>